<evidence type="ECO:0000313" key="3">
    <source>
        <dbReference type="Proteomes" id="UP000184286"/>
    </source>
</evidence>
<organism evidence="2 3">
    <name type="scientific">Streptomyces phaeoluteigriseus</name>
    <dbReference type="NCBI Taxonomy" id="114686"/>
    <lineage>
        <taxon>Bacteria</taxon>
        <taxon>Bacillati</taxon>
        <taxon>Actinomycetota</taxon>
        <taxon>Actinomycetes</taxon>
        <taxon>Kitasatosporales</taxon>
        <taxon>Streptomycetaceae</taxon>
        <taxon>Streptomyces</taxon>
        <taxon>Streptomyces aurantiacus group</taxon>
    </lineage>
</organism>
<feature type="region of interest" description="Disordered" evidence="1">
    <location>
        <begin position="1"/>
        <end position="86"/>
    </location>
</feature>
<dbReference type="EMBL" id="MPOH02000019">
    <property type="protein sequence ID" value="OQD52581.1"/>
    <property type="molecule type" value="Genomic_DNA"/>
</dbReference>
<accession>A0A1V6MJD4</accession>
<reference evidence="3" key="1">
    <citation type="submission" date="2016-11" db="EMBL/GenBank/DDBJ databases">
        <authorList>
            <person name="Schniete J.K."/>
            <person name="Salih T."/>
            <person name="Algora Gallardo L."/>
            <person name="Martinez Fernandez S."/>
            <person name="Herron P.R."/>
        </authorList>
    </citation>
    <scope>NUCLEOTIDE SEQUENCE [LARGE SCALE GENOMIC DNA]</scope>
    <source>
        <strain evidence="3">DSM 41896</strain>
    </source>
</reference>
<proteinExistence type="predicted"/>
<reference evidence="2 3" key="2">
    <citation type="submission" date="2017-02" db="EMBL/GenBank/DDBJ databases">
        <title>Draft genome sequence of Streptomyces phaeoluteigriseus type strain DSM41896.</title>
        <authorList>
            <person name="Salih T.S."/>
            <person name="Algora Gallardo L."/>
            <person name="Melo Santos T."/>
            <person name="Filgueira Martinez S."/>
            <person name="Herron P.R."/>
        </authorList>
    </citation>
    <scope>NUCLEOTIDE SEQUENCE [LARGE SCALE GENOMIC DNA]</scope>
    <source>
        <strain evidence="2 3">DSM 41896</strain>
    </source>
</reference>
<gene>
    <name evidence="2" type="ORF">BM536_030960</name>
</gene>
<feature type="compositionally biased region" description="Low complexity" evidence="1">
    <location>
        <begin position="30"/>
        <end position="45"/>
    </location>
</feature>
<sequence>MAPSGASPKRAGAPSSTRPAANRHCRTARGHSAAPPSGPGSAARAVVACDTVAAPKRTAENRARTLSKGTDRDSGGDGRRPAGPVG</sequence>
<evidence type="ECO:0000313" key="2">
    <source>
        <dbReference type="EMBL" id="OQD52581.1"/>
    </source>
</evidence>
<name>A0A1V6MJD4_9ACTN</name>
<dbReference type="AlphaFoldDB" id="A0A1V6MJD4"/>
<protein>
    <submittedName>
        <fullName evidence="2">Uncharacterized protein</fullName>
    </submittedName>
</protein>
<comment type="caution">
    <text evidence="2">The sequence shown here is derived from an EMBL/GenBank/DDBJ whole genome shotgun (WGS) entry which is preliminary data.</text>
</comment>
<evidence type="ECO:0000256" key="1">
    <source>
        <dbReference type="SAM" id="MobiDB-lite"/>
    </source>
</evidence>
<feature type="compositionally biased region" description="Basic and acidic residues" evidence="1">
    <location>
        <begin position="57"/>
        <end position="80"/>
    </location>
</feature>
<dbReference type="Proteomes" id="UP000184286">
    <property type="component" value="Unassembled WGS sequence"/>
</dbReference>